<feature type="domain" description="RRM" evidence="9">
    <location>
        <begin position="100"/>
        <end position="178"/>
    </location>
</feature>
<keyword evidence="6" id="KW-0687">Ribonucleoprotein</keyword>
<dbReference type="STRING" id="109895.A0A507DQE0"/>
<organism evidence="10 11">
    <name type="scientific">Powellomyces hirtus</name>
    <dbReference type="NCBI Taxonomy" id="109895"/>
    <lineage>
        <taxon>Eukaryota</taxon>
        <taxon>Fungi</taxon>
        <taxon>Fungi incertae sedis</taxon>
        <taxon>Chytridiomycota</taxon>
        <taxon>Chytridiomycota incertae sedis</taxon>
        <taxon>Chytridiomycetes</taxon>
        <taxon>Spizellomycetales</taxon>
        <taxon>Powellomycetaceae</taxon>
        <taxon>Powellomyces</taxon>
    </lineage>
</organism>
<keyword evidence="11" id="KW-1185">Reference proteome</keyword>
<feature type="region of interest" description="Disordered" evidence="8">
    <location>
        <begin position="60"/>
        <end position="95"/>
    </location>
</feature>
<feature type="compositionally biased region" description="Basic and acidic residues" evidence="8">
    <location>
        <begin position="69"/>
        <end position="94"/>
    </location>
</feature>
<dbReference type="PANTHER" id="PTHR13952:SF5">
    <property type="entry name" value="U1 SMALL NUCLEAR RIBONUCLEOPROTEIN 70 KDA"/>
    <property type="match status" value="1"/>
</dbReference>
<dbReference type="GO" id="GO:0000398">
    <property type="term" value="P:mRNA splicing, via spliceosome"/>
    <property type="evidence" value="ECO:0007669"/>
    <property type="project" value="TreeGrafter"/>
</dbReference>
<dbReference type="GO" id="GO:0071004">
    <property type="term" value="C:U2-type prespliceosome"/>
    <property type="evidence" value="ECO:0007669"/>
    <property type="project" value="TreeGrafter"/>
</dbReference>
<dbReference type="GO" id="GO:0005685">
    <property type="term" value="C:U1 snRNP"/>
    <property type="evidence" value="ECO:0007669"/>
    <property type="project" value="TreeGrafter"/>
</dbReference>
<dbReference type="SMART" id="SM00360">
    <property type="entry name" value="RRM"/>
    <property type="match status" value="1"/>
</dbReference>
<feature type="compositionally biased region" description="Gly residues" evidence="8">
    <location>
        <begin position="281"/>
        <end position="291"/>
    </location>
</feature>
<feature type="compositionally biased region" description="Basic and acidic residues" evidence="8">
    <location>
        <begin position="388"/>
        <end position="400"/>
    </location>
</feature>
<dbReference type="GO" id="GO:0030619">
    <property type="term" value="F:U1 snRNA binding"/>
    <property type="evidence" value="ECO:0007669"/>
    <property type="project" value="InterPro"/>
</dbReference>
<feature type="compositionally biased region" description="Gly residues" evidence="8">
    <location>
        <begin position="189"/>
        <end position="198"/>
    </location>
</feature>
<dbReference type="GO" id="GO:0003729">
    <property type="term" value="F:mRNA binding"/>
    <property type="evidence" value="ECO:0007669"/>
    <property type="project" value="TreeGrafter"/>
</dbReference>
<dbReference type="CDD" id="cd12236">
    <property type="entry name" value="RRM_snRNP70"/>
    <property type="match status" value="1"/>
</dbReference>
<dbReference type="Gene3D" id="3.30.70.330">
    <property type="match status" value="1"/>
</dbReference>
<accession>A0A507DQE0</accession>
<evidence type="ECO:0000256" key="3">
    <source>
        <dbReference type="ARBA" id="ARBA00016996"/>
    </source>
</evidence>
<dbReference type="SUPFAM" id="SSF54928">
    <property type="entry name" value="RNA-binding domain, RBD"/>
    <property type="match status" value="1"/>
</dbReference>
<dbReference type="InterPro" id="IPR000504">
    <property type="entry name" value="RRM_dom"/>
</dbReference>
<keyword evidence="4 7" id="KW-0694">RNA-binding</keyword>
<feature type="compositionally biased region" description="Basic and acidic residues" evidence="8">
    <location>
        <begin position="292"/>
        <end position="341"/>
    </location>
</feature>
<dbReference type="FunFam" id="3.30.70.330:FF:001585">
    <property type="entry name" value="U1 small nuclear ribonucleoprotein 70 kDa"/>
    <property type="match status" value="1"/>
</dbReference>
<feature type="region of interest" description="Disordered" evidence="8">
    <location>
        <begin position="183"/>
        <end position="400"/>
    </location>
</feature>
<gene>
    <name evidence="10" type="ORF">PhCBS80983_g06136</name>
</gene>
<dbReference type="Pfam" id="PF00076">
    <property type="entry name" value="RRM_1"/>
    <property type="match status" value="1"/>
</dbReference>
<dbReference type="InterPro" id="IPR051183">
    <property type="entry name" value="U1_U11-U12_snRNP_70-35kDa"/>
</dbReference>
<dbReference type="GO" id="GO:0016607">
    <property type="term" value="C:nuclear speck"/>
    <property type="evidence" value="ECO:0007669"/>
    <property type="project" value="UniProtKB-SubCell"/>
</dbReference>
<evidence type="ECO:0000256" key="1">
    <source>
        <dbReference type="ARBA" id="ARBA00004324"/>
    </source>
</evidence>
<evidence type="ECO:0000256" key="2">
    <source>
        <dbReference type="ARBA" id="ARBA00004642"/>
    </source>
</evidence>
<name>A0A507DQE0_9FUNG</name>
<dbReference type="Proteomes" id="UP000318582">
    <property type="component" value="Unassembled WGS sequence"/>
</dbReference>
<dbReference type="AlphaFoldDB" id="A0A507DQE0"/>
<dbReference type="Pfam" id="PF12220">
    <property type="entry name" value="U1snRNP70_N"/>
    <property type="match status" value="1"/>
</dbReference>
<dbReference type="EMBL" id="QEAQ01000186">
    <property type="protein sequence ID" value="TPX53843.1"/>
    <property type="molecule type" value="Genomic_DNA"/>
</dbReference>
<evidence type="ECO:0000313" key="11">
    <source>
        <dbReference type="Proteomes" id="UP000318582"/>
    </source>
</evidence>
<reference evidence="10 11" key="1">
    <citation type="journal article" date="2019" name="Sci. Rep.">
        <title>Comparative genomics of chytrid fungi reveal insights into the obligate biotrophic and pathogenic lifestyle of Synchytrium endobioticum.</title>
        <authorList>
            <person name="van de Vossenberg B.T.L.H."/>
            <person name="Warris S."/>
            <person name="Nguyen H.D.T."/>
            <person name="van Gent-Pelzer M.P.E."/>
            <person name="Joly D.L."/>
            <person name="van de Geest H.C."/>
            <person name="Bonants P.J.M."/>
            <person name="Smith D.S."/>
            <person name="Levesque C.A."/>
            <person name="van der Lee T.A.J."/>
        </authorList>
    </citation>
    <scope>NUCLEOTIDE SEQUENCE [LARGE SCALE GENOMIC DNA]</scope>
    <source>
        <strain evidence="10 11">CBS 809.83</strain>
    </source>
</reference>
<evidence type="ECO:0000256" key="5">
    <source>
        <dbReference type="ARBA" id="ARBA00023242"/>
    </source>
</evidence>
<comment type="subcellular location">
    <subcellularLocation>
        <location evidence="1">Nucleus speckle</location>
    </subcellularLocation>
    <subcellularLocation>
        <location evidence="2">Nucleus</location>
        <location evidence="2">Nucleoplasm</location>
    </subcellularLocation>
</comment>
<dbReference type="InterPro" id="IPR035979">
    <property type="entry name" value="RBD_domain_sf"/>
</dbReference>
<comment type="caution">
    <text evidence="10">The sequence shown here is derived from an EMBL/GenBank/DDBJ whole genome shotgun (WGS) entry which is preliminary data.</text>
</comment>
<evidence type="ECO:0000259" key="9">
    <source>
        <dbReference type="PROSITE" id="PS50102"/>
    </source>
</evidence>
<evidence type="ECO:0000256" key="6">
    <source>
        <dbReference type="ARBA" id="ARBA00023274"/>
    </source>
</evidence>
<evidence type="ECO:0000313" key="10">
    <source>
        <dbReference type="EMBL" id="TPX53843.1"/>
    </source>
</evidence>
<proteinExistence type="predicted"/>
<sequence>MTAQLPPNLLKLFAPRPPLPYLQPLDSDHAKRRGATISGIGAFLERCVGHDTDYVPTESIAEKKKRKKAEREEKAKEAVEKGKEIWDPSKDPHVSSDPYKTLFVSRLSYETTEKELKREFEKFGPIKTLRIVTDPATDKSRGYAFVEYEREKDMKAAYKEGDGLKLNDRRVLVDVERGRTVKGWKPRRLGGGLGGTRLGGNDVNQRWSGREGGYAGGGGGGFHGGYNGSYGGGGYGSGAPVDGGYRSGPPRGSYDRRSYGSGGGGSDRGPERSSSRYGSGPPRGYGGGGYGDRSDRHERSDRSDRGPSIKMDRDSGSIKTERDYGSTKLERDHGKPDRDLDAPSYRSSSRGDPMDTHRSSRDRGDREDRHGDRRSSRSDRKERRSRSPRRERDRSSDKRR</sequence>
<dbReference type="InterPro" id="IPR012677">
    <property type="entry name" value="Nucleotide-bd_a/b_plait_sf"/>
</dbReference>
<dbReference type="InterPro" id="IPR022023">
    <property type="entry name" value="U1snRNP70_N"/>
</dbReference>
<dbReference type="PROSITE" id="PS50102">
    <property type="entry name" value="RRM"/>
    <property type="match status" value="1"/>
</dbReference>
<dbReference type="PANTHER" id="PTHR13952">
    <property type="entry name" value="U1 SMALL NUCLEAR RIBONUCLEOPROTEIN 70 KD"/>
    <property type="match status" value="1"/>
</dbReference>
<evidence type="ECO:0000256" key="7">
    <source>
        <dbReference type="PROSITE-ProRule" id="PRU00176"/>
    </source>
</evidence>
<dbReference type="GO" id="GO:0071011">
    <property type="term" value="C:precatalytic spliceosome"/>
    <property type="evidence" value="ECO:0007669"/>
    <property type="project" value="TreeGrafter"/>
</dbReference>
<keyword evidence="5" id="KW-0539">Nucleus</keyword>
<evidence type="ECO:0000256" key="4">
    <source>
        <dbReference type="ARBA" id="ARBA00022884"/>
    </source>
</evidence>
<protein>
    <recommendedName>
        <fullName evidence="3">U1 small nuclear ribonucleoprotein 70 kDa</fullName>
    </recommendedName>
</protein>
<feature type="compositionally biased region" description="Gly residues" evidence="8">
    <location>
        <begin position="210"/>
        <end position="237"/>
    </location>
</feature>
<dbReference type="InterPro" id="IPR034143">
    <property type="entry name" value="snRNP70_RRM"/>
</dbReference>
<feature type="compositionally biased region" description="Basic and acidic residues" evidence="8">
    <location>
        <begin position="352"/>
        <end position="382"/>
    </location>
</feature>
<evidence type="ECO:0000256" key="8">
    <source>
        <dbReference type="SAM" id="MobiDB-lite"/>
    </source>
</evidence>